<accession>F7T9A3</accession>
<feature type="chain" id="PRO_5003362471" description="Cobalt ABC transporter substrate-binding protein" evidence="2">
    <location>
        <begin position="21"/>
        <end position="269"/>
    </location>
</feature>
<evidence type="ECO:0000313" key="4">
    <source>
        <dbReference type="Proteomes" id="UP000004853"/>
    </source>
</evidence>
<comment type="caution">
    <text evidence="3">The sequence shown here is derived from an EMBL/GenBank/DDBJ whole genome shotgun (WGS) entry which is preliminary data.</text>
</comment>
<dbReference type="EMBL" id="AFRQ01000133">
    <property type="protein sequence ID" value="EGP43063.1"/>
    <property type="molecule type" value="Genomic_DNA"/>
</dbReference>
<evidence type="ECO:0000256" key="1">
    <source>
        <dbReference type="SAM" id="MobiDB-lite"/>
    </source>
</evidence>
<protein>
    <recommendedName>
        <fullName evidence="5">Cobalt ABC transporter substrate-binding protein</fullName>
    </recommendedName>
</protein>
<dbReference type="RefSeq" id="WP_006395532.1">
    <property type="nucleotide sequence ID" value="NZ_GL982453.1"/>
</dbReference>
<evidence type="ECO:0000313" key="3">
    <source>
        <dbReference type="EMBL" id="EGP43063.1"/>
    </source>
</evidence>
<feature type="region of interest" description="Disordered" evidence="1">
    <location>
        <begin position="233"/>
        <end position="269"/>
    </location>
</feature>
<dbReference type="Proteomes" id="UP000004853">
    <property type="component" value="Unassembled WGS sequence"/>
</dbReference>
<dbReference type="PATRIC" id="fig|1003200.3.peg.5490"/>
<dbReference type="AlphaFoldDB" id="F7T9A3"/>
<feature type="compositionally biased region" description="Low complexity" evidence="1">
    <location>
        <begin position="246"/>
        <end position="269"/>
    </location>
</feature>
<proteinExistence type="predicted"/>
<keyword evidence="2" id="KW-0732">Signal</keyword>
<evidence type="ECO:0000256" key="2">
    <source>
        <dbReference type="SAM" id="SignalP"/>
    </source>
</evidence>
<sequence>MKKTLSLAIAALSLTATAQAHQVWIEQPAGKPPVIRFGEFAENLREASPGYLDSFGKMSATLITAKGEAPLTVTKAADGFTLSGKVDKKDGLVAESPMSALRKFKQGGGEALETWFQMSARYVPTTAAAVAPKLVMDIVPTGQAGEFEVVLKGQPLPKAKLVAMVDSGWEQTAYTDAQGKARFVLPWKTQYVLRAMHIDRTPGERPAANGPEHYDAIGYVSTLTFVKPDGVAPLPAAPVRPPNKLPAAAAPAAPAAAAPAAPAAAAPAK</sequence>
<feature type="signal peptide" evidence="2">
    <location>
        <begin position="1"/>
        <end position="20"/>
    </location>
</feature>
<dbReference type="OrthoDB" id="8911471at2"/>
<organism evidence="3 4">
    <name type="scientific">Achromobacter insuavis AXX-A</name>
    <dbReference type="NCBI Taxonomy" id="1003200"/>
    <lineage>
        <taxon>Bacteria</taxon>
        <taxon>Pseudomonadati</taxon>
        <taxon>Pseudomonadota</taxon>
        <taxon>Betaproteobacteria</taxon>
        <taxon>Burkholderiales</taxon>
        <taxon>Alcaligenaceae</taxon>
        <taxon>Achromobacter</taxon>
    </lineage>
</organism>
<dbReference type="HOGENOM" id="CLU_093838_0_0_4"/>
<dbReference type="eggNOG" id="COG5266">
    <property type="taxonomic scope" value="Bacteria"/>
</dbReference>
<reference evidence="3 4" key="1">
    <citation type="submission" date="2011-06" db="EMBL/GenBank/DDBJ databases">
        <authorList>
            <person name="Bador J."/>
            <person name="Amoureux L."/>
            <person name="Neuwirth C."/>
        </authorList>
    </citation>
    <scope>NUCLEOTIDE SEQUENCE [LARGE SCALE GENOMIC DNA]</scope>
    <source>
        <strain evidence="3 4">AXX-A</strain>
    </source>
</reference>
<name>F7T9A3_9BURK</name>
<evidence type="ECO:0008006" key="5">
    <source>
        <dbReference type="Google" id="ProtNLM"/>
    </source>
</evidence>
<gene>
    <name evidence="3" type="ORF">AXXA_27745</name>
</gene>
<feature type="compositionally biased region" description="Pro residues" evidence="1">
    <location>
        <begin position="235"/>
        <end position="244"/>
    </location>
</feature>